<sequence length="954" mass="108049">MCLLKVIFVMVMVNQLEAIQNKATADNTSATEIINNNTSAPALECDALKATGCLDGTNLNLSLTYWHPTKKPMKWLVNTVGSNSYCNQARIINNFLIVDTSYINSSCIYNISTIEPDVPHFLIKDSSFKEMDVANCPKKTEFCVSVGDTFSTSLGIFNTTTLPPPLVCELKATGCGNGTNITLNLAWNHLLPEMPSNWVVRRIEPPNCPKVRVFNNSLSIDTAYINSSCIYDITTVGKEFISHIEGSVFKEMGMESCPKKKETCITINSNDNFNISSGEKCPYLHNYSINAMVNNRTNIPYIYLNVSLDLVDANSDKIEIHVKSRHRNSCGFMYDNFHDADHEIIIPKALPVSDITPECELEILMSFPNADSCTVSYKVPEIPGFCYEMLNPTSKILSVEPLYDNQFKILWDPGTKARNNQSYYLKKVNFFYLATETPSMPSEVEFVGKPDLEAHTATVVMKLFENDNYTLQGIFTNNYTCLHQAEFYFTAPPRRSLHLVFFTLLTSVLVVMTFLHKRILRYAKKLLGLVIPRYRNITHRENFDLQPLQSGNLVHMSINTQYTPIEFLRGDFDEFEFPRNKIIIKEILGTGAFGRVYSAKALGIGGSEGYQMVAVKTLGEGEQITREAADDFKSEIEIFKKIGKHPNIVSLLGCCTVEAPCMMIMELVPCGDLKKYLVELREQWFAEKNKQVFFPPENDNSDGAYIEPSSPTSVNSITTSRLPSTSETVFTNLEDPMTPLLEHNQQALQKVLDHKELQNFALQIARGMAHLEKISITHRDLAARNILINEFKTLKISDFGLSRTGVYINQRTKKLPLRWMALEAITEQKYDSRSDVWSFGVVLWEIGTLGAFPYEKVPDSMILHFLQMGRRLERPEICTDELYSLMRQCWATDPSQRPTFRELESALDVKAKKVYVNFDQLNPSYVFPPSDARVVKGVPIVINPRIIQEEEEGT</sequence>
<dbReference type="PROSITE" id="PS00107">
    <property type="entry name" value="PROTEIN_KINASE_ATP"/>
    <property type="match status" value="1"/>
</dbReference>
<dbReference type="CDD" id="cd00192">
    <property type="entry name" value="PTKc"/>
    <property type="match status" value="1"/>
</dbReference>
<dbReference type="PROSITE" id="PS50011">
    <property type="entry name" value="PROTEIN_KINASE_DOM"/>
    <property type="match status" value="1"/>
</dbReference>
<dbReference type="FunFam" id="3.30.200.20:FF:001223">
    <property type="entry name" value="Predicted protein"/>
    <property type="match status" value="1"/>
</dbReference>
<feature type="domain" description="Protein kinase" evidence="10">
    <location>
        <begin position="582"/>
        <end position="916"/>
    </location>
</feature>
<dbReference type="InterPro" id="IPR011009">
    <property type="entry name" value="Kinase-like_dom_sf"/>
</dbReference>
<dbReference type="InParanoid" id="A0A139WC45"/>
<protein>
    <recommendedName>
        <fullName evidence="10">Protein kinase domain-containing protein</fullName>
    </recommendedName>
</protein>
<dbReference type="EMBL" id="KQ971371">
    <property type="protein sequence ID" value="KYB25529.1"/>
    <property type="molecule type" value="Genomic_DNA"/>
</dbReference>
<evidence type="ECO:0000256" key="9">
    <source>
        <dbReference type="SAM" id="SignalP"/>
    </source>
</evidence>
<dbReference type="PROSITE" id="PS00109">
    <property type="entry name" value="PROTEIN_KINASE_TYR"/>
    <property type="match status" value="1"/>
</dbReference>
<gene>
    <name evidence="11" type="primary">AUGUSTUS-3.0.2_34303</name>
    <name evidence="11" type="ORF">TcasGA2_TC034303</name>
</gene>
<evidence type="ECO:0000256" key="5">
    <source>
        <dbReference type="ARBA" id="ARBA00022840"/>
    </source>
</evidence>
<evidence type="ECO:0000256" key="6">
    <source>
        <dbReference type="ARBA" id="ARBA00023137"/>
    </source>
</evidence>
<evidence type="ECO:0000256" key="4">
    <source>
        <dbReference type="ARBA" id="ARBA00022777"/>
    </source>
</evidence>
<dbReference type="SMART" id="SM00219">
    <property type="entry name" value="TyrKc"/>
    <property type="match status" value="1"/>
</dbReference>
<dbReference type="Proteomes" id="UP000007266">
    <property type="component" value="Linkage group 9"/>
</dbReference>
<comment type="subcellular location">
    <subcellularLocation>
        <location evidence="1">Membrane</location>
        <topology evidence="1">Single-pass membrane protein</topology>
    </subcellularLocation>
</comment>
<keyword evidence="6" id="KW-0829">Tyrosine-protein kinase</keyword>
<keyword evidence="9" id="KW-0732">Signal</keyword>
<dbReference type="GO" id="GO:0005886">
    <property type="term" value="C:plasma membrane"/>
    <property type="evidence" value="ECO:0000318"/>
    <property type="project" value="GO_Central"/>
</dbReference>
<dbReference type="InterPro" id="IPR050122">
    <property type="entry name" value="RTK"/>
</dbReference>
<keyword evidence="2" id="KW-0808">Transferase</keyword>
<dbReference type="KEGG" id="tca:100141936"/>
<dbReference type="Gene3D" id="1.10.510.10">
    <property type="entry name" value="Transferase(Phosphotransferase) domain 1"/>
    <property type="match status" value="1"/>
</dbReference>
<dbReference type="InterPro" id="IPR017441">
    <property type="entry name" value="Protein_kinase_ATP_BS"/>
</dbReference>
<reference evidence="11 12" key="2">
    <citation type="journal article" date="2010" name="Nucleic Acids Res.">
        <title>BeetleBase in 2010: revisions to provide comprehensive genomic information for Tribolium castaneum.</title>
        <authorList>
            <person name="Kim H.S."/>
            <person name="Murphy T."/>
            <person name="Xia J."/>
            <person name="Caragea D."/>
            <person name="Park Y."/>
            <person name="Beeman R.W."/>
            <person name="Lorenzen M.D."/>
            <person name="Butcher S."/>
            <person name="Manak J.R."/>
            <person name="Brown S.J."/>
        </authorList>
    </citation>
    <scope>GENOME REANNOTATION</scope>
    <source>
        <strain evidence="11 12">Georgia GA2</strain>
    </source>
</reference>
<dbReference type="GO" id="GO:0005524">
    <property type="term" value="F:ATP binding"/>
    <property type="evidence" value="ECO:0007669"/>
    <property type="project" value="UniProtKB-UniRule"/>
</dbReference>
<dbReference type="Gene3D" id="3.30.200.20">
    <property type="entry name" value="Phosphorylase Kinase, domain 1"/>
    <property type="match status" value="1"/>
</dbReference>
<dbReference type="GO" id="GO:0043235">
    <property type="term" value="C:receptor complex"/>
    <property type="evidence" value="ECO:0000318"/>
    <property type="project" value="GO_Central"/>
</dbReference>
<feature type="signal peptide" evidence="9">
    <location>
        <begin position="1"/>
        <end position="18"/>
    </location>
</feature>
<evidence type="ECO:0000256" key="7">
    <source>
        <dbReference type="ARBA" id="ARBA00051243"/>
    </source>
</evidence>
<dbReference type="InterPro" id="IPR020635">
    <property type="entry name" value="Tyr_kinase_cat_dom"/>
</dbReference>
<reference evidence="11 12" key="1">
    <citation type="journal article" date="2008" name="Nature">
        <title>The genome of the model beetle and pest Tribolium castaneum.</title>
        <authorList>
            <consortium name="Tribolium Genome Sequencing Consortium"/>
            <person name="Richards S."/>
            <person name="Gibbs R.A."/>
            <person name="Weinstock G.M."/>
            <person name="Brown S.J."/>
            <person name="Denell R."/>
            <person name="Beeman R.W."/>
            <person name="Gibbs R."/>
            <person name="Beeman R.W."/>
            <person name="Brown S.J."/>
            <person name="Bucher G."/>
            <person name="Friedrich M."/>
            <person name="Grimmelikhuijzen C.J."/>
            <person name="Klingler M."/>
            <person name="Lorenzen M."/>
            <person name="Richards S."/>
            <person name="Roth S."/>
            <person name="Schroder R."/>
            <person name="Tautz D."/>
            <person name="Zdobnov E.M."/>
            <person name="Muzny D."/>
            <person name="Gibbs R.A."/>
            <person name="Weinstock G.M."/>
            <person name="Attaway T."/>
            <person name="Bell S."/>
            <person name="Buhay C.J."/>
            <person name="Chandrabose M.N."/>
            <person name="Chavez D."/>
            <person name="Clerk-Blankenburg K.P."/>
            <person name="Cree A."/>
            <person name="Dao M."/>
            <person name="Davis C."/>
            <person name="Chacko J."/>
            <person name="Dinh H."/>
            <person name="Dugan-Rocha S."/>
            <person name="Fowler G."/>
            <person name="Garner T.T."/>
            <person name="Garnes J."/>
            <person name="Gnirke A."/>
            <person name="Hawes A."/>
            <person name="Hernandez J."/>
            <person name="Hines S."/>
            <person name="Holder M."/>
            <person name="Hume J."/>
            <person name="Jhangiani S.N."/>
            <person name="Joshi V."/>
            <person name="Khan Z.M."/>
            <person name="Jackson L."/>
            <person name="Kovar C."/>
            <person name="Kowis A."/>
            <person name="Lee S."/>
            <person name="Lewis L.R."/>
            <person name="Margolis J."/>
            <person name="Morgan M."/>
            <person name="Nazareth L.V."/>
            <person name="Nguyen N."/>
            <person name="Okwuonu G."/>
            <person name="Parker D."/>
            <person name="Richards S."/>
            <person name="Ruiz S.J."/>
            <person name="Santibanez J."/>
            <person name="Savard J."/>
            <person name="Scherer S.E."/>
            <person name="Schneider B."/>
            <person name="Sodergren E."/>
            <person name="Tautz D."/>
            <person name="Vattahil S."/>
            <person name="Villasana D."/>
            <person name="White C.S."/>
            <person name="Wright R."/>
            <person name="Park Y."/>
            <person name="Beeman R.W."/>
            <person name="Lord J."/>
            <person name="Oppert B."/>
            <person name="Lorenzen M."/>
            <person name="Brown S."/>
            <person name="Wang L."/>
            <person name="Savard J."/>
            <person name="Tautz D."/>
            <person name="Richards S."/>
            <person name="Weinstock G."/>
            <person name="Gibbs R.A."/>
            <person name="Liu Y."/>
            <person name="Worley K."/>
            <person name="Weinstock G."/>
            <person name="Elsik C.G."/>
            <person name="Reese J.T."/>
            <person name="Elhaik E."/>
            <person name="Landan G."/>
            <person name="Graur D."/>
            <person name="Arensburger P."/>
            <person name="Atkinson P."/>
            <person name="Beeman R.W."/>
            <person name="Beidler J."/>
            <person name="Brown S.J."/>
            <person name="Demuth J.P."/>
            <person name="Drury D.W."/>
            <person name="Du Y.Z."/>
            <person name="Fujiwara H."/>
            <person name="Lorenzen M."/>
            <person name="Maselli V."/>
            <person name="Osanai M."/>
            <person name="Park Y."/>
            <person name="Robertson H.M."/>
            <person name="Tu Z."/>
            <person name="Wang J.J."/>
            <person name="Wang S."/>
            <person name="Richards S."/>
            <person name="Song H."/>
            <person name="Zhang L."/>
            <person name="Sodergren E."/>
            <person name="Werner D."/>
            <person name="Stanke M."/>
            <person name="Morgenstern B."/>
            <person name="Solovyev V."/>
            <person name="Kosarev P."/>
            <person name="Brown G."/>
            <person name="Chen H.C."/>
            <person name="Ermolaeva O."/>
            <person name="Hlavina W."/>
            <person name="Kapustin Y."/>
            <person name="Kiryutin B."/>
            <person name="Kitts P."/>
            <person name="Maglott D."/>
            <person name="Pruitt K."/>
            <person name="Sapojnikov V."/>
            <person name="Souvorov A."/>
            <person name="Mackey A.J."/>
            <person name="Waterhouse R.M."/>
            <person name="Wyder S."/>
            <person name="Zdobnov E.M."/>
            <person name="Zdobnov E.M."/>
            <person name="Wyder S."/>
            <person name="Kriventseva E.V."/>
            <person name="Kadowaki T."/>
            <person name="Bork P."/>
            <person name="Aranda M."/>
            <person name="Bao R."/>
            <person name="Beermann A."/>
            <person name="Berns N."/>
            <person name="Bolognesi R."/>
            <person name="Bonneton F."/>
            <person name="Bopp D."/>
            <person name="Brown S.J."/>
            <person name="Bucher G."/>
            <person name="Butts T."/>
            <person name="Chaumot A."/>
            <person name="Denell R.E."/>
            <person name="Ferrier D.E."/>
            <person name="Friedrich M."/>
            <person name="Gordon C.M."/>
            <person name="Jindra M."/>
            <person name="Klingler M."/>
            <person name="Lan Q."/>
            <person name="Lattorff H.M."/>
            <person name="Laudet V."/>
            <person name="von Levetsow C."/>
            <person name="Liu Z."/>
            <person name="Lutz R."/>
            <person name="Lynch J.A."/>
            <person name="da Fonseca R.N."/>
            <person name="Posnien N."/>
            <person name="Reuter R."/>
            <person name="Roth S."/>
            <person name="Savard J."/>
            <person name="Schinko J.B."/>
            <person name="Schmitt C."/>
            <person name="Schoppmeier M."/>
            <person name="Schroder R."/>
            <person name="Shippy T.D."/>
            <person name="Simonnet F."/>
            <person name="Marques-Souza H."/>
            <person name="Tautz D."/>
            <person name="Tomoyasu Y."/>
            <person name="Trauner J."/>
            <person name="Van der Zee M."/>
            <person name="Vervoort M."/>
            <person name="Wittkopp N."/>
            <person name="Wimmer E.A."/>
            <person name="Yang X."/>
            <person name="Jones A.K."/>
            <person name="Sattelle D.B."/>
            <person name="Ebert P.R."/>
            <person name="Nelson D."/>
            <person name="Scott J.G."/>
            <person name="Beeman R.W."/>
            <person name="Muthukrishnan S."/>
            <person name="Kramer K.J."/>
            <person name="Arakane Y."/>
            <person name="Beeman R.W."/>
            <person name="Zhu Q."/>
            <person name="Hogenkamp D."/>
            <person name="Dixit R."/>
            <person name="Oppert B."/>
            <person name="Jiang H."/>
            <person name="Zou Z."/>
            <person name="Marshall J."/>
            <person name="Elpidina E."/>
            <person name="Vinokurov K."/>
            <person name="Oppert C."/>
            <person name="Zou Z."/>
            <person name="Evans J."/>
            <person name="Lu Z."/>
            <person name="Zhao P."/>
            <person name="Sumathipala N."/>
            <person name="Altincicek B."/>
            <person name="Vilcinskas A."/>
            <person name="Williams M."/>
            <person name="Hultmark D."/>
            <person name="Hetru C."/>
            <person name="Jiang H."/>
            <person name="Grimmelikhuijzen C.J."/>
            <person name="Hauser F."/>
            <person name="Cazzamali G."/>
            <person name="Williamson M."/>
            <person name="Park Y."/>
            <person name="Li B."/>
            <person name="Tanaka Y."/>
            <person name="Predel R."/>
            <person name="Neupert S."/>
            <person name="Schachtner J."/>
            <person name="Verleyen P."/>
            <person name="Raible F."/>
            <person name="Bork P."/>
            <person name="Friedrich M."/>
            <person name="Walden K.K."/>
            <person name="Robertson H.M."/>
            <person name="Angeli S."/>
            <person name="Foret S."/>
            <person name="Bucher G."/>
            <person name="Schuetz S."/>
            <person name="Maleszka R."/>
            <person name="Wimmer E.A."/>
            <person name="Beeman R.W."/>
            <person name="Lorenzen M."/>
            <person name="Tomoyasu Y."/>
            <person name="Miller S.C."/>
            <person name="Grossmann D."/>
            <person name="Bucher G."/>
        </authorList>
    </citation>
    <scope>NUCLEOTIDE SEQUENCE [LARGE SCALE GENOMIC DNA]</scope>
    <source>
        <strain evidence="11 12">Georgia GA2</strain>
    </source>
</reference>
<evidence type="ECO:0000256" key="2">
    <source>
        <dbReference type="ARBA" id="ARBA00022679"/>
    </source>
</evidence>
<keyword evidence="5 8" id="KW-0067">ATP-binding</keyword>
<organism evidence="11 12">
    <name type="scientific">Tribolium castaneum</name>
    <name type="common">Red flour beetle</name>
    <dbReference type="NCBI Taxonomy" id="7070"/>
    <lineage>
        <taxon>Eukaryota</taxon>
        <taxon>Metazoa</taxon>
        <taxon>Ecdysozoa</taxon>
        <taxon>Arthropoda</taxon>
        <taxon>Hexapoda</taxon>
        <taxon>Insecta</taxon>
        <taxon>Pterygota</taxon>
        <taxon>Neoptera</taxon>
        <taxon>Endopterygota</taxon>
        <taxon>Coleoptera</taxon>
        <taxon>Polyphaga</taxon>
        <taxon>Cucujiformia</taxon>
        <taxon>Tenebrionidae</taxon>
        <taxon>Tenebrionidae incertae sedis</taxon>
        <taxon>Tribolium</taxon>
    </lineage>
</organism>
<dbReference type="InterPro" id="IPR000719">
    <property type="entry name" value="Prot_kinase_dom"/>
</dbReference>
<dbReference type="STRING" id="7070.A0A139WC45"/>
<keyword evidence="4" id="KW-0418">Kinase</keyword>
<dbReference type="AlphaFoldDB" id="A0A139WC45"/>
<dbReference type="SUPFAM" id="SSF56112">
    <property type="entry name" value="Protein kinase-like (PK-like)"/>
    <property type="match status" value="1"/>
</dbReference>
<dbReference type="InterPro" id="IPR001245">
    <property type="entry name" value="Ser-Thr/Tyr_kinase_cat_dom"/>
</dbReference>
<dbReference type="PANTHER" id="PTHR24416:SF594">
    <property type="entry name" value="PROTEIN KINASE DOMAIN-CONTAINING PROTEIN"/>
    <property type="match status" value="1"/>
</dbReference>
<proteinExistence type="predicted"/>
<evidence type="ECO:0000256" key="3">
    <source>
        <dbReference type="ARBA" id="ARBA00022741"/>
    </source>
</evidence>
<dbReference type="GO" id="GO:0004714">
    <property type="term" value="F:transmembrane receptor protein tyrosine kinase activity"/>
    <property type="evidence" value="ECO:0000318"/>
    <property type="project" value="GO_Central"/>
</dbReference>
<feature type="binding site" evidence="8">
    <location>
        <position position="616"/>
    </location>
    <ligand>
        <name>ATP</name>
        <dbReference type="ChEBI" id="CHEBI:30616"/>
    </ligand>
</feature>
<dbReference type="FunFam" id="1.10.510.10:FF:000554">
    <property type="entry name" value="Predicted protein"/>
    <property type="match status" value="1"/>
</dbReference>
<evidence type="ECO:0000313" key="12">
    <source>
        <dbReference type="Proteomes" id="UP000007266"/>
    </source>
</evidence>
<name>A0A139WC45_TRICA</name>
<dbReference type="eggNOG" id="KOG0200">
    <property type="taxonomic scope" value="Eukaryota"/>
</dbReference>
<dbReference type="OrthoDB" id="3256376at2759"/>
<evidence type="ECO:0000313" key="11">
    <source>
        <dbReference type="EMBL" id="KYB25529.1"/>
    </source>
</evidence>
<comment type="catalytic activity">
    <reaction evidence="7">
        <text>L-tyrosyl-[protein] + ATP = O-phospho-L-tyrosyl-[protein] + ADP + H(+)</text>
        <dbReference type="Rhea" id="RHEA:10596"/>
        <dbReference type="Rhea" id="RHEA-COMP:10136"/>
        <dbReference type="Rhea" id="RHEA-COMP:20101"/>
        <dbReference type="ChEBI" id="CHEBI:15378"/>
        <dbReference type="ChEBI" id="CHEBI:30616"/>
        <dbReference type="ChEBI" id="CHEBI:46858"/>
        <dbReference type="ChEBI" id="CHEBI:61978"/>
        <dbReference type="ChEBI" id="CHEBI:456216"/>
        <dbReference type="EC" id="2.7.10.1"/>
    </reaction>
</comment>
<dbReference type="GO" id="GO:0007169">
    <property type="term" value="P:cell surface receptor protein tyrosine kinase signaling pathway"/>
    <property type="evidence" value="ECO:0000318"/>
    <property type="project" value="GO_Central"/>
</dbReference>
<dbReference type="PANTHER" id="PTHR24416">
    <property type="entry name" value="TYROSINE-PROTEIN KINASE RECEPTOR"/>
    <property type="match status" value="1"/>
</dbReference>
<accession>A0A139WC45</accession>
<keyword evidence="3 8" id="KW-0547">Nucleotide-binding</keyword>
<evidence type="ECO:0000256" key="1">
    <source>
        <dbReference type="ARBA" id="ARBA00004167"/>
    </source>
</evidence>
<evidence type="ECO:0000256" key="8">
    <source>
        <dbReference type="PROSITE-ProRule" id="PRU10141"/>
    </source>
</evidence>
<dbReference type="InterPro" id="IPR008266">
    <property type="entry name" value="Tyr_kinase_AS"/>
</dbReference>
<feature type="chain" id="PRO_5007299668" description="Protein kinase domain-containing protein" evidence="9">
    <location>
        <begin position="19"/>
        <end position="954"/>
    </location>
</feature>
<keyword evidence="12" id="KW-1185">Reference proteome</keyword>
<evidence type="ECO:0000259" key="10">
    <source>
        <dbReference type="PROSITE" id="PS50011"/>
    </source>
</evidence>
<dbReference type="Pfam" id="PF07714">
    <property type="entry name" value="PK_Tyr_Ser-Thr"/>
    <property type="match status" value="1"/>
</dbReference>